<reference evidence="2 3" key="1">
    <citation type="journal article" date="2010" name="Nature">
        <title>Perigord black truffle genome uncovers evolutionary origins and mechanisms of symbiosis.</title>
        <authorList>
            <person name="Martin F."/>
            <person name="Kohler A."/>
            <person name="Murat C."/>
            <person name="Balestrini R."/>
            <person name="Coutinho P.M."/>
            <person name="Jaillon O."/>
            <person name="Montanini B."/>
            <person name="Morin E."/>
            <person name="Noel B."/>
            <person name="Percudani R."/>
            <person name="Porcel B."/>
            <person name="Rubini A."/>
            <person name="Amicucci A."/>
            <person name="Amselem J."/>
            <person name="Anthouard V."/>
            <person name="Arcioni S."/>
            <person name="Artiguenave F."/>
            <person name="Aury J.M."/>
            <person name="Ballario P."/>
            <person name="Bolchi A."/>
            <person name="Brenna A."/>
            <person name="Brun A."/>
            <person name="Buee M."/>
            <person name="Cantarel B."/>
            <person name="Chevalier G."/>
            <person name="Couloux A."/>
            <person name="Da Silva C."/>
            <person name="Denoeud F."/>
            <person name="Duplessis S."/>
            <person name="Ghignone S."/>
            <person name="Hilselberger B."/>
            <person name="Iotti M."/>
            <person name="Marcais B."/>
            <person name="Mello A."/>
            <person name="Miranda M."/>
            <person name="Pacioni G."/>
            <person name="Quesneville H."/>
            <person name="Riccioni C."/>
            <person name="Ruotolo R."/>
            <person name="Splivallo R."/>
            <person name="Stocchi V."/>
            <person name="Tisserant E."/>
            <person name="Viscomi A.R."/>
            <person name="Zambonelli A."/>
            <person name="Zampieri E."/>
            <person name="Henrissat B."/>
            <person name="Lebrun M.H."/>
            <person name="Paolocci F."/>
            <person name="Bonfante P."/>
            <person name="Ottonello S."/>
            <person name="Wincker P."/>
        </authorList>
    </citation>
    <scope>NUCLEOTIDE SEQUENCE [LARGE SCALE GENOMIC DNA]</scope>
    <source>
        <strain evidence="2 3">Mel28</strain>
    </source>
</reference>
<evidence type="ECO:0000313" key="3">
    <source>
        <dbReference type="Proteomes" id="UP000006911"/>
    </source>
</evidence>
<dbReference type="InParanoid" id="D5G509"/>
<proteinExistence type="predicted"/>
<dbReference type="HOGENOM" id="CLU_2135344_0_0_1"/>
<dbReference type="Proteomes" id="UP000006911">
    <property type="component" value="Unassembled WGS sequence"/>
</dbReference>
<protein>
    <submittedName>
        <fullName evidence="2">(Perigord truffle) hypothetical protein</fullName>
    </submittedName>
</protein>
<dbReference type="RefSeq" id="XP_002835445.1">
    <property type="nucleotide sequence ID" value="XM_002835399.1"/>
</dbReference>
<dbReference type="AlphaFoldDB" id="D5G509"/>
<dbReference type="KEGG" id="tml:GSTUM_00000231001"/>
<evidence type="ECO:0000313" key="2">
    <source>
        <dbReference type="EMBL" id="CAZ79602.1"/>
    </source>
</evidence>
<accession>D5G509</accession>
<dbReference type="EMBL" id="FN429994">
    <property type="protein sequence ID" value="CAZ79602.1"/>
    <property type="molecule type" value="Genomic_DNA"/>
</dbReference>
<feature type="region of interest" description="Disordered" evidence="1">
    <location>
        <begin position="77"/>
        <end position="96"/>
    </location>
</feature>
<sequence>MHEILVPPSGNSASLHTTLAENSSYPTYIIQRGPSAKNLSCNKRLRLQGYRLMMGNRKGGQRVEVLQKKFSIRTVHDSIEQSKQNRPYPGSRALLSGRKSPRTLLIAIWGNPR</sequence>
<evidence type="ECO:0000256" key="1">
    <source>
        <dbReference type="SAM" id="MobiDB-lite"/>
    </source>
</evidence>
<organism evidence="2 3">
    <name type="scientific">Tuber melanosporum (strain Mel28)</name>
    <name type="common">Perigord black truffle</name>
    <dbReference type="NCBI Taxonomy" id="656061"/>
    <lineage>
        <taxon>Eukaryota</taxon>
        <taxon>Fungi</taxon>
        <taxon>Dikarya</taxon>
        <taxon>Ascomycota</taxon>
        <taxon>Pezizomycotina</taxon>
        <taxon>Pezizomycetes</taxon>
        <taxon>Pezizales</taxon>
        <taxon>Tuberaceae</taxon>
        <taxon>Tuber</taxon>
    </lineage>
</organism>
<gene>
    <name evidence="2" type="ORF">GSTUM_00000231001</name>
</gene>
<name>D5G509_TUBMM</name>
<keyword evidence="3" id="KW-1185">Reference proteome</keyword>
<dbReference type="GeneID" id="9186299"/>